<accession>A0A6A6SAT3</accession>
<gene>
    <name evidence="1" type="ORF">P280DRAFT_538191</name>
</gene>
<protein>
    <submittedName>
        <fullName evidence="1">Uncharacterized protein</fullName>
    </submittedName>
</protein>
<reference evidence="1" key="1">
    <citation type="journal article" date="2020" name="Stud. Mycol.">
        <title>101 Dothideomycetes genomes: a test case for predicting lifestyles and emergence of pathogens.</title>
        <authorList>
            <person name="Haridas S."/>
            <person name="Albert R."/>
            <person name="Binder M."/>
            <person name="Bloem J."/>
            <person name="Labutti K."/>
            <person name="Salamov A."/>
            <person name="Andreopoulos B."/>
            <person name="Baker S."/>
            <person name="Barry K."/>
            <person name="Bills G."/>
            <person name="Bluhm B."/>
            <person name="Cannon C."/>
            <person name="Castanera R."/>
            <person name="Culley D."/>
            <person name="Daum C."/>
            <person name="Ezra D."/>
            <person name="Gonzalez J."/>
            <person name="Henrissat B."/>
            <person name="Kuo A."/>
            <person name="Liang C."/>
            <person name="Lipzen A."/>
            <person name="Lutzoni F."/>
            <person name="Magnuson J."/>
            <person name="Mondo S."/>
            <person name="Nolan M."/>
            <person name="Ohm R."/>
            <person name="Pangilinan J."/>
            <person name="Park H.-J."/>
            <person name="Ramirez L."/>
            <person name="Alfaro M."/>
            <person name="Sun H."/>
            <person name="Tritt A."/>
            <person name="Yoshinaga Y."/>
            <person name="Zwiers L.-H."/>
            <person name="Turgeon B."/>
            <person name="Goodwin S."/>
            <person name="Spatafora J."/>
            <person name="Crous P."/>
            <person name="Grigoriev I."/>
        </authorList>
    </citation>
    <scope>NUCLEOTIDE SEQUENCE</scope>
    <source>
        <strain evidence="1">CBS 473.64</strain>
    </source>
</reference>
<keyword evidence="2" id="KW-1185">Reference proteome</keyword>
<proteinExistence type="predicted"/>
<name>A0A6A6SAT3_9PLEO</name>
<dbReference type="AlphaFoldDB" id="A0A6A6SAT3"/>
<evidence type="ECO:0000313" key="1">
    <source>
        <dbReference type="EMBL" id="KAF2644317.1"/>
    </source>
</evidence>
<sequence length="171" mass="18599">MPQMLGATCLTVSLWASALDHRRPQGLISLPTWLAGSDFSIDISFQASLAVSVHHRGIPSVDMEFACSAVFVDENCDLSRSLVIPMTEYSAAVPHLLDVGSTAQLLNAPPLRSFTDPVSGYRRKWQGSLHRTLSSCWNFGVPERTRGHYGHGSSTCHESFSSKALTNVALP</sequence>
<organism evidence="1 2">
    <name type="scientific">Massarina eburnea CBS 473.64</name>
    <dbReference type="NCBI Taxonomy" id="1395130"/>
    <lineage>
        <taxon>Eukaryota</taxon>
        <taxon>Fungi</taxon>
        <taxon>Dikarya</taxon>
        <taxon>Ascomycota</taxon>
        <taxon>Pezizomycotina</taxon>
        <taxon>Dothideomycetes</taxon>
        <taxon>Pleosporomycetidae</taxon>
        <taxon>Pleosporales</taxon>
        <taxon>Massarineae</taxon>
        <taxon>Massarinaceae</taxon>
        <taxon>Massarina</taxon>
    </lineage>
</organism>
<evidence type="ECO:0000313" key="2">
    <source>
        <dbReference type="Proteomes" id="UP000799753"/>
    </source>
</evidence>
<dbReference type="EMBL" id="MU006779">
    <property type="protein sequence ID" value="KAF2644317.1"/>
    <property type="molecule type" value="Genomic_DNA"/>
</dbReference>
<dbReference type="Proteomes" id="UP000799753">
    <property type="component" value="Unassembled WGS sequence"/>
</dbReference>